<proteinExistence type="predicted"/>
<evidence type="ECO:0000256" key="1">
    <source>
        <dbReference type="SAM" id="SignalP"/>
    </source>
</evidence>
<evidence type="ECO:0000313" key="3">
    <source>
        <dbReference type="Proteomes" id="UP000517523"/>
    </source>
</evidence>
<feature type="signal peptide" evidence="1">
    <location>
        <begin position="1"/>
        <end position="20"/>
    </location>
</feature>
<dbReference type="EMBL" id="JACHXJ010000003">
    <property type="protein sequence ID" value="MBB3129157.1"/>
    <property type="molecule type" value="Genomic_DNA"/>
</dbReference>
<dbReference type="Proteomes" id="UP000517523">
    <property type="component" value="Unassembled WGS sequence"/>
</dbReference>
<keyword evidence="1" id="KW-0732">Signal</keyword>
<reference evidence="2 3" key="1">
    <citation type="submission" date="2020-08" db="EMBL/GenBank/DDBJ databases">
        <title>Genomic Encyclopedia of Type Strains, Phase III (KMG-III): the genomes of soil and plant-associated and newly described type strains.</title>
        <authorList>
            <person name="Whitman W."/>
        </authorList>
    </citation>
    <scope>NUCLEOTIDE SEQUENCE [LARGE SCALE GENOMIC DNA]</scope>
    <source>
        <strain evidence="2 3">CECT 5831</strain>
    </source>
</reference>
<feature type="chain" id="PRO_5032359091" description="Copper amine oxidase-like N-terminal domain-containing protein" evidence="1">
    <location>
        <begin position="21"/>
        <end position="69"/>
    </location>
</feature>
<evidence type="ECO:0008006" key="4">
    <source>
        <dbReference type="Google" id="ProtNLM"/>
    </source>
</evidence>
<evidence type="ECO:0000313" key="2">
    <source>
        <dbReference type="EMBL" id="MBB3129157.1"/>
    </source>
</evidence>
<sequence length="69" mass="7139">MKKVLIASLLAATVIGSGMADSSSSLEHPSIYVNGQKSALNGVVPPSGSTMVPFRPVFDLVGMNVSFDD</sequence>
<protein>
    <recommendedName>
        <fullName evidence="4">Copper amine oxidase-like N-terminal domain-containing protein</fullName>
    </recommendedName>
</protein>
<comment type="caution">
    <text evidence="2">The sequence shown here is derived from an EMBL/GenBank/DDBJ whole genome shotgun (WGS) entry which is preliminary data.</text>
</comment>
<dbReference type="AlphaFoldDB" id="A0A839TWW5"/>
<dbReference type="RefSeq" id="WP_183583377.1">
    <property type="nucleotide sequence ID" value="NZ_JACHXJ010000003.1"/>
</dbReference>
<organism evidence="2 3">
    <name type="scientific">Paenibacillus rhizosphaerae</name>
    <dbReference type="NCBI Taxonomy" id="297318"/>
    <lineage>
        <taxon>Bacteria</taxon>
        <taxon>Bacillati</taxon>
        <taxon>Bacillota</taxon>
        <taxon>Bacilli</taxon>
        <taxon>Bacillales</taxon>
        <taxon>Paenibacillaceae</taxon>
        <taxon>Paenibacillus</taxon>
    </lineage>
</organism>
<gene>
    <name evidence="2" type="ORF">FHS19_003832</name>
</gene>
<name>A0A839TWW5_9BACL</name>
<accession>A0A839TWW5</accession>